<dbReference type="GeneID" id="54423233"/>
<dbReference type="EMBL" id="ML975149">
    <property type="protein sequence ID" value="KAF1817216.1"/>
    <property type="molecule type" value="Genomic_DNA"/>
</dbReference>
<gene>
    <name evidence="9 11" type="ORF">P152DRAFT_510490</name>
</gene>
<keyword evidence="5 8" id="KW-0456">Lyase</keyword>
<dbReference type="Proteomes" id="UP000504638">
    <property type="component" value="Unplaced"/>
</dbReference>
<evidence type="ECO:0000256" key="8">
    <source>
        <dbReference type="RuleBase" id="RU003956"/>
    </source>
</evidence>
<feature type="binding site" evidence="7">
    <location>
        <position position="88"/>
    </location>
    <ligand>
        <name>Zn(2+)</name>
        <dbReference type="ChEBI" id="CHEBI:29105"/>
    </ligand>
</feature>
<dbReference type="Gene3D" id="3.40.1050.10">
    <property type="entry name" value="Carbonic anhydrase"/>
    <property type="match status" value="1"/>
</dbReference>
<dbReference type="SMART" id="SM00947">
    <property type="entry name" value="Pro_CA"/>
    <property type="match status" value="1"/>
</dbReference>
<evidence type="ECO:0000256" key="1">
    <source>
        <dbReference type="ARBA" id="ARBA00006217"/>
    </source>
</evidence>
<dbReference type="GO" id="GO:0005737">
    <property type="term" value="C:cytoplasm"/>
    <property type="evidence" value="ECO:0007669"/>
    <property type="project" value="TreeGrafter"/>
</dbReference>
<comment type="similarity">
    <text evidence="1 8">Belongs to the beta-class carbonic anhydrase family.</text>
</comment>
<keyword evidence="4 7" id="KW-0862">Zinc</keyword>
<dbReference type="GO" id="GO:0004089">
    <property type="term" value="F:carbonate dehydratase activity"/>
    <property type="evidence" value="ECO:0007669"/>
    <property type="project" value="UniProtKB-UniRule"/>
</dbReference>
<name>A0A6G1GH02_9PEZI</name>
<protein>
    <recommendedName>
        <fullName evidence="2 8">Carbonic anhydrase</fullName>
        <ecNumber evidence="2 8">4.2.1.1</ecNumber>
    </recommendedName>
    <alternativeName>
        <fullName evidence="8">Carbonate dehydratase</fullName>
    </alternativeName>
</protein>
<comment type="cofactor">
    <cofactor evidence="7">
        <name>Zn(2+)</name>
        <dbReference type="ChEBI" id="CHEBI:29105"/>
    </cofactor>
    <text evidence="7">Binds 1 zinc ion per subunit.</text>
</comment>
<evidence type="ECO:0000256" key="5">
    <source>
        <dbReference type="ARBA" id="ARBA00023239"/>
    </source>
</evidence>
<evidence type="ECO:0000256" key="6">
    <source>
        <dbReference type="ARBA" id="ARBA00048348"/>
    </source>
</evidence>
<organism evidence="9">
    <name type="scientific">Eremomyces bilateralis CBS 781.70</name>
    <dbReference type="NCBI Taxonomy" id="1392243"/>
    <lineage>
        <taxon>Eukaryota</taxon>
        <taxon>Fungi</taxon>
        <taxon>Dikarya</taxon>
        <taxon>Ascomycota</taxon>
        <taxon>Pezizomycotina</taxon>
        <taxon>Dothideomycetes</taxon>
        <taxon>Dothideomycetes incertae sedis</taxon>
        <taxon>Eremomycetales</taxon>
        <taxon>Eremomycetaceae</taxon>
        <taxon>Eremomyces</taxon>
    </lineage>
</organism>
<dbReference type="OrthoDB" id="10248475at2759"/>
<dbReference type="InterPro" id="IPR001765">
    <property type="entry name" value="Carbonic_anhydrase"/>
</dbReference>
<dbReference type="GO" id="GO:0071244">
    <property type="term" value="P:cellular response to carbon dioxide"/>
    <property type="evidence" value="ECO:0007669"/>
    <property type="project" value="TreeGrafter"/>
</dbReference>
<evidence type="ECO:0000313" key="10">
    <source>
        <dbReference type="Proteomes" id="UP000504638"/>
    </source>
</evidence>
<reference evidence="11" key="2">
    <citation type="submission" date="2020-04" db="EMBL/GenBank/DDBJ databases">
        <authorList>
            <consortium name="NCBI Genome Project"/>
        </authorList>
    </citation>
    <scope>NUCLEOTIDE SEQUENCE</scope>
    <source>
        <strain evidence="11">CBS 781.70</strain>
    </source>
</reference>
<dbReference type="AlphaFoldDB" id="A0A6G1GH02"/>
<dbReference type="SUPFAM" id="SSF53056">
    <property type="entry name" value="beta-carbonic anhydrase, cab"/>
    <property type="match status" value="1"/>
</dbReference>
<keyword evidence="3 7" id="KW-0479">Metal-binding</keyword>
<dbReference type="EC" id="4.2.1.1" evidence="2 8"/>
<sequence length="182" mass="20621">MAVVPKLLRLPVRRGLIPSLGVAKPNVLWFGCSSSGFQEARELELMPGEIIEHRNLGNLLSNQDLSTSSTVEYALTAEQVNHIVICGHYGCSFLTPDSKKSDGVDSWLKDVRKLYESWSDELEKIEDVSERQRLFAELYTWSQSRDVLNRKIVMDAMDNQGIKVHAFIYDDAKKECLQLTTS</sequence>
<evidence type="ECO:0000313" key="11">
    <source>
        <dbReference type="RefSeq" id="XP_033538847.1"/>
    </source>
</evidence>
<dbReference type="InterPro" id="IPR036874">
    <property type="entry name" value="Carbonic_anhydrase_sf"/>
</dbReference>
<comment type="function">
    <text evidence="8">Reversible hydration of carbon dioxide.</text>
</comment>
<reference evidence="11" key="3">
    <citation type="submission" date="2025-04" db="UniProtKB">
        <authorList>
            <consortium name="RefSeq"/>
        </authorList>
    </citation>
    <scope>IDENTIFICATION</scope>
    <source>
        <strain evidence="11">CBS 781.70</strain>
    </source>
</reference>
<comment type="catalytic activity">
    <reaction evidence="6 8">
        <text>hydrogencarbonate + H(+) = CO2 + H2O</text>
        <dbReference type="Rhea" id="RHEA:10748"/>
        <dbReference type="ChEBI" id="CHEBI:15377"/>
        <dbReference type="ChEBI" id="CHEBI:15378"/>
        <dbReference type="ChEBI" id="CHEBI:16526"/>
        <dbReference type="ChEBI" id="CHEBI:17544"/>
        <dbReference type="EC" id="4.2.1.1"/>
    </reaction>
</comment>
<dbReference type="PANTHER" id="PTHR11002:SF76">
    <property type="entry name" value="CARBONIC ANHYDRASE"/>
    <property type="match status" value="1"/>
</dbReference>
<keyword evidence="10" id="KW-1185">Reference proteome</keyword>
<proteinExistence type="inferred from homology"/>
<dbReference type="GO" id="GO:0008270">
    <property type="term" value="F:zinc ion binding"/>
    <property type="evidence" value="ECO:0007669"/>
    <property type="project" value="UniProtKB-UniRule"/>
</dbReference>
<evidence type="ECO:0000256" key="7">
    <source>
        <dbReference type="PIRSR" id="PIRSR601765-1"/>
    </source>
</evidence>
<evidence type="ECO:0000313" key="9">
    <source>
        <dbReference type="EMBL" id="KAF1817216.1"/>
    </source>
</evidence>
<feature type="binding site" evidence="7">
    <location>
        <position position="91"/>
    </location>
    <ligand>
        <name>Zn(2+)</name>
        <dbReference type="ChEBI" id="CHEBI:29105"/>
    </ligand>
</feature>
<dbReference type="GO" id="GO:0034599">
    <property type="term" value="P:cellular response to oxidative stress"/>
    <property type="evidence" value="ECO:0007669"/>
    <property type="project" value="TreeGrafter"/>
</dbReference>
<evidence type="ECO:0000256" key="2">
    <source>
        <dbReference type="ARBA" id="ARBA00012925"/>
    </source>
</evidence>
<dbReference type="PANTHER" id="PTHR11002">
    <property type="entry name" value="CARBONIC ANHYDRASE"/>
    <property type="match status" value="1"/>
</dbReference>
<evidence type="ECO:0000256" key="4">
    <source>
        <dbReference type="ARBA" id="ARBA00022833"/>
    </source>
</evidence>
<reference evidence="9 11" key="1">
    <citation type="submission" date="2020-01" db="EMBL/GenBank/DDBJ databases">
        <authorList>
            <consortium name="DOE Joint Genome Institute"/>
            <person name="Haridas S."/>
            <person name="Albert R."/>
            <person name="Binder M."/>
            <person name="Bloem J."/>
            <person name="Labutti K."/>
            <person name="Salamov A."/>
            <person name="Andreopoulos B."/>
            <person name="Baker S.E."/>
            <person name="Barry K."/>
            <person name="Bills G."/>
            <person name="Bluhm B.H."/>
            <person name="Cannon C."/>
            <person name="Castanera R."/>
            <person name="Culley D.E."/>
            <person name="Daum C."/>
            <person name="Ezra D."/>
            <person name="Gonzalez J.B."/>
            <person name="Henrissat B."/>
            <person name="Kuo A."/>
            <person name="Liang C."/>
            <person name="Lipzen A."/>
            <person name="Lutzoni F."/>
            <person name="Magnuson J."/>
            <person name="Mondo S."/>
            <person name="Nolan M."/>
            <person name="Ohm R."/>
            <person name="Pangilinan J."/>
            <person name="Park H.-J."/>
            <person name="Ramirez L."/>
            <person name="Alfaro M."/>
            <person name="Sun H."/>
            <person name="Tritt A."/>
            <person name="Yoshinaga Y."/>
            <person name="Zwiers L.-H."/>
            <person name="Turgeon B.G."/>
            <person name="Goodwin S.B."/>
            <person name="Spatafora J.W."/>
            <person name="Crous P.W."/>
            <person name="Grigoriev I.V."/>
        </authorList>
    </citation>
    <scope>NUCLEOTIDE SEQUENCE</scope>
    <source>
        <strain evidence="9 11">CBS 781.70</strain>
    </source>
</reference>
<dbReference type="Pfam" id="PF00484">
    <property type="entry name" value="Pro_CA"/>
    <property type="match status" value="1"/>
</dbReference>
<feature type="binding site" evidence="7">
    <location>
        <position position="32"/>
    </location>
    <ligand>
        <name>Zn(2+)</name>
        <dbReference type="ChEBI" id="CHEBI:29105"/>
    </ligand>
</feature>
<dbReference type="RefSeq" id="XP_033538847.1">
    <property type="nucleotide sequence ID" value="XM_033682663.1"/>
</dbReference>
<evidence type="ECO:0000256" key="3">
    <source>
        <dbReference type="ARBA" id="ARBA00022723"/>
    </source>
</evidence>
<accession>A0A6G1GH02</accession>